<dbReference type="RefSeq" id="XP_002785794.1">
    <property type="nucleotide sequence ID" value="XM_002785748.1"/>
</dbReference>
<dbReference type="EMBL" id="GG672005">
    <property type="protein sequence ID" value="EER17590.1"/>
    <property type="molecule type" value="Genomic_DNA"/>
</dbReference>
<dbReference type="AlphaFoldDB" id="C5KD53"/>
<dbReference type="Proteomes" id="UP000007800">
    <property type="component" value="Unassembled WGS sequence"/>
</dbReference>
<feature type="non-terminal residue" evidence="1">
    <location>
        <position position="1"/>
    </location>
</feature>
<keyword evidence="2" id="KW-1185">Reference proteome</keyword>
<sequence>SRLKQTYAHIPPSEIVPDTSVQYSRILSPHGTEARIRKSESVGMEQIEAFDPFAEPKQTELFSHDI</sequence>
<reference evidence="1 2" key="1">
    <citation type="submission" date="2008-07" db="EMBL/GenBank/DDBJ databases">
        <authorList>
            <person name="El-Sayed N."/>
            <person name="Caler E."/>
            <person name="Inman J."/>
            <person name="Amedeo P."/>
            <person name="Hass B."/>
            <person name="Wortman J."/>
        </authorList>
    </citation>
    <scope>NUCLEOTIDE SEQUENCE [LARGE SCALE GENOMIC DNA]</scope>
    <source>
        <strain evidence="2">ATCC 50983 / TXsc</strain>
    </source>
</reference>
<evidence type="ECO:0000313" key="1">
    <source>
        <dbReference type="EMBL" id="EER17590.1"/>
    </source>
</evidence>
<gene>
    <name evidence="1" type="ORF">Pmar_PMAR009742</name>
</gene>
<proteinExistence type="predicted"/>
<accession>C5KD53</accession>
<protein>
    <submittedName>
        <fullName evidence="1">Uncharacterized protein</fullName>
    </submittedName>
</protein>
<name>C5KD53_PERM5</name>
<dbReference type="InParanoid" id="C5KD53"/>
<organism evidence="2">
    <name type="scientific">Perkinsus marinus (strain ATCC 50983 / TXsc)</name>
    <dbReference type="NCBI Taxonomy" id="423536"/>
    <lineage>
        <taxon>Eukaryota</taxon>
        <taxon>Sar</taxon>
        <taxon>Alveolata</taxon>
        <taxon>Perkinsozoa</taxon>
        <taxon>Perkinsea</taxon>
        <taxon>Perkinsida</taxon>
        <taxon>Perkinsidae</taxon>
        <taxon>Perkinsus</taxon>
    </lineage>
</organism>
<dbReference type="GeneID" id="9063010"/>
<evidence type="ECO:0000313" key="2">
    <source>
        <dbReference type="Proteomes" id="UP000007800"/>
    </source>
</evidence>